<gene>
    <name evidence="2" type="ORF">PSAL00342_LOCUS4515</name>
    <name evidence="3" type="ORF">PSAL00342_LOCUS4516</name>
</gene>
<accession>A0A6U9R4G9</accession>
<sequence>MTGNEWKLRVRGPKGSLEELELQQGGNTTLKEFSKLAGKFTRVAAKRVKLRAGFPPQDVFPHIHKDNQTLEEIGLQDKATIFVERMEDGGKAAASNTTQEPGASLKPHGKEGQEPQEKEKKKKNVAVKDDGSSPIAIRTQGAAAGTVVPSPKASEKANPLGRKPKKRRIGRMPGAGRLLGSIDDSAHDDGESATIGNKSSTVQDLENRMAADLVNAAAGSGVQLTKSAHMSLRKSLREARAKAGAESEANLKVSAALLGRVKFRELSDGSGRLEVEYQVGSRGASRKELVTGIPAVLLPAILKVVASDEDPVARKNLKPDAMALVSPRMFWAIVRHGGVGPGKPFHDALTTLAPDINWEEIEKRDRQKPERYADYVSH</sequence>
<dbReference type="Gene3D" id="3.10.20.90">
    <property type="entry name" value="Phosphatidylinositol 3-kinase Catalytic Subunit, Chain A, domain 1"/>
    <property type="match status" value="1"/>
</dbReference>
<organism evidence="2">
    <name type="scientific">Picocystis salinarum</name>
    <dbReference type="NCBI Taxonomy" id="88271"/>
    <lineage>
        <taxon>Eukaryota</taxon>
        <taxon>Viridiplantae</taxon>
        <taxon>Chlorophyta</taxon>
        <taxon>Picocystophyceae</taxon>
        <taxon>Picocystales</taxon>
        <taxon>Picocystaceae</taxon>
        <taxon>Picocystis</taxon>
    </lineage>
</organism>
<feature type="compositionally biased region" description="Basic and acidic residues" evidence="1">
    <location>
        <begin position="108"/>
        <end position="119"/>
    </location>
</feature>
<evidence type="ECO:0008006" key="4">
    <source>
        <dbReference type="Google" id="ProtNLM"/>
    </source>
</evidence>
<dbReference type="EMBL" id="HBIS01004994">
    <property type="protein sequence ID" value="CAE0610680.1"/>
    <property type="molecule type" value="Transcribed_RNA"/>
</dbReference>
<dbReference type="AlphaFoldDB" id="A0A6U9R4G9"/>
<name>A0A6U9R4G9_9CHLO</name>
<protein>
    <recommendedName>
        <fullName evidence="4">Ubiquitin-like domain-containing protein</fullName>
    </recommendedName>
</protein>
<evidence type="ECO:0000313" key="3">
    <source>
        <dbReference type="EMBL" id="CAE0610681.1"/>
    </source>
</evidence>
<evidence type="ECO:0000313" key="2">
    <source>
        <dbReference type="EMBL" id="CAE0610680.1"/>
    </source>
</evidence>
<reference evidence="2" key="1">
    <citation type="submission" date="2021-01" db="EMBL/GenBank/DDBJ databases">
        <authorList>
            <person name="Corre E."/>
            <person name="Pelletier E."/>
            <person name="Niang G."/>
            <person name="Scheremetjew M."/>
            <person name="Finn R."/>
            <person name="Kale V."/>
            <person name="Holt S."/>
            <person name="Cochrane G."/>
            <person name="Meng A."/>
            <person name="Brown T."/>
            <person name="Cohen L."/>
        </authorList>
    </citation>
    <scope>NUCLEOTIDE SEQUENCE</scope>
    <source>
        <strain evidence="2">CCMP1897</strain>
    </source>
</reference>
<dbReference type="EMBL" id="HBIS01004995">
    <property type="protein sequence ID" value="CAE0610681.1"/>
    <property type="molecule type" value="Transcribed_RNA"/>
</dbReference>
<proteinExistence type="predicted"/>
<evidence type="ECO:0000256" key="1">
    <source>
        <dbReference type="SAM" id="MobiDB-lite"/>
    </source>
</evidence>
<feature type="region of interest" description="Disordered" evidence="1">
    <location>
        <begin position="90"/>
        <end position="200"/>
    </location>
</feature>